<sequence length="250" mass="29128">MEEWLKELEFIYNIDILFAAETGSRAWGGATEQSDYDVRFIFQHRDVKTYLSLQKAAETHTFQTPYDAQGWDIFKVLSLLEKSNPNLLEWSLSPIIYRDSGGFSRNLYRCIEESYSLYSLYQHYIHLSARNIKDVLGKDFTRQSQKKLIQAVRAFLLAKTIIITEAVPHSALYSHFQGIFATDETGLTTFYHELMAAKKRGMLVSAQNVKQGMEIMEKERIQLDKQCEALPRGGNIRDRLNQWIWDLLRI</sequence>
<dbReference type="AlphaFoldDB" id="A0A7X0HS19"/>
<name>A0A7X0HS19_9BACI</name>
<dbReference type="InterPro" id="IPR043519">
    <property type="entry name" value="NT_sf"/>
</dbReference>
<organism evidence="1 2">
    <name type="scientific">Bacillus benzoevorans</name>
    <dbReference type="NCBI Taxonomy" id="1456"/>
    <lineage>
        <taxon>Bacteria</taxon>
        <taxon>Bacillati</taxon>
        <taxon>Bacillota</taxon>
        <taxon>Bacilli</taxon>
        <taxon>Bacillales</taxon>
        <taxon>Bacillaceae</taxon>
        <taxon>Bacillus</taxon>
    </lineage>
</organism>
<evidence type="ECO:0008006" key="3">
    <source>
        <dbReference type="Google" id="ProtNLM"/>
    </source>
</evidence>
<comment type="caution">
    <text evidence="1">The sequence shown here is derived from an EMBL/GenBank/DDBJ whole genome shotgun (WGS) entry which is preliminary data.</text>
</comment>
<dbReference type="RefSeq" id="WP_184523905.1">
    <property type="nucleotide sequence ID" value="NZ_JACHGK010000003.1"/>
</dbReference>
<accession>A0A7X0HS19</accession>
<proteinExistence type="predicted"/>
<dbReference type="PANTHER" id="PTHR34817">
    <property type="entry name" value="NUCLEOTIDYLTRANSFERASE"/>
    <property type="match status" value="1"/>
</dbReference>
<dbReference type="Proteomes" id="UP000531594">
    <property type="component" value="Unassembled WGS sequence"/>
</dbReference>
<protein>
    <recommendedName>
        <fullName evidence="3">Nucleotidyltransferase</fullName>
    </recommendedName>
</protein>
<dbReference type="PANTHER" id="PTHR34817:SF2">
    <property type="entry name" value="NUCLEOTIDYLTRANSFERASE"/>
    <property type="match status" value="1"/>
</dbReference>
<evidence type="ECO:0000313" key="1">
    <source>
        <dbReference type="EMBL" id="MBB6444635.1"/>
    </source>
</evidence>
<evidence type="ECO:0000313" key="2">
    <source>
        <dbReference type="Proteomes" id="UP000531594"/>
    </source>
</evidence>
<gene>
    <name evidence="1" type="ORF">HNR53_001244</name>
</gene>
<reference evidence="1 2" key="1">
    <citation type="submission" date="2020-08" db="EMBL/GenBank/DDBJ databases">
        <title>Genomic Encyclopedia of Type Strains, Phase IV (KMG-IV): sequencing the most valuable type-strain genomes for metagenomic binning, comparative biology and taxonomic classification.</title>
        <authorList>
            <person name="Goeker M."/>
        </authorList>
    </citation>
    <scope>NUCLEOTIDE SEQUENCE [LARGE SCALE GENOMIC DNA]</scope>
    <source>
        <strain evidence="1 2">DSM 5391</strain>
    </source>
</reference>
<dbReference type="SUPFAM" id="SSF81301">
    <property type="entry name" value="Nucleotidyltransferase"/>
    <property type="match status" value="1"/>
</dbReference>
<dbReference type="EMBL" id="JACHGK010000003">
    <property type="protein sequence ID" value="MBB6444635.1"/>
    <property type="molecule type" value="Genomic_DNA"/>
</dbReference>
<dbReference type="InterPro" id="IPR018775">
    <property type="entry name" value="RlaP"/>
</dbReference>
<dbReference type="Pfam" id="PF10127">
    <property type="entry name" value="RlaP"/>
    <property type="match status" value="1"/>
</dbReference>
<keyword evidence="2" id="KW-1185">Reference proteome</keyword>